<keyword evidence="4" id="KW-0418">Kinase</keyword>
<dbReference type="GO" id="GO:0004691">
    <property type="term" value="F:cAMP-dependent protein kinase activity"/>
    <property type="evidence" value="ECO:0007669"/>
    <property type="project" value="TreeGrafter"/>
</dbReference>
<evidence type="ECO:0000256" key="5">
    <source>
        <dbReference type="ARBA" id="ARBA00022840"/>
    </source>
</evidence>
<dbReference type="Gene3D" id="1.10.510.10">
    <property type="entry name" value="Transferase(Phosphotransferase) domain 1"/>
    <property type="match status" value="1"/>
</dbReference>
<feature type="domain" description="Protein kinase" evidence="6">
    <location>
        <begin position="1"/>
        <end position="99"/>
    </location>
</feature>
<dbReference type="GO" id="GO:0005524">
    <property type="term" value="F:ATP binding"/>
    <property type="evidence" value="ECO:0007669"/>
    <property type="project" value="UniProtKB-KW"/>
</dbReference>
<sequence length="99" mass="10840">QMDSRDQRTQTFCGTPEYLAPEILDNLGGYTRHVDLWALGVVAFECLTGMCGCGSVFWYEGVEVEDVTHVSVDLYGVFVSTCGNVDESESGHHGCRGEV</sequence>
<dbReference type="eggNOG" id="KOG0598">
    <property type="taxonomic scope" value="Eukaryota"/>
</dbReference>
<evidence type="ECO:0000259" key="6">
    <source>
        <dbReference type="PROSITE" id="PS50011"/>
    </source>
</evidence>
<gene>
    <name evidence="7" type="ORF">SARC_17362</name>
</gene>
<evidence type="ECO:0000256" key="2">
    <source>
        <dbReference type="ARBA" id="ARBA00022679"/>
    </source>
</evidence>
<protein>
    <recommendedName>
        <fullName evidence="6">Protein kinase domain-containing protein</fullName>
    </recommendedName>
</protein>
<evidence type="ECO:0000256" key="3">
    <source>
        <dbReference type="ARBA" id="ARBA00022741"/>
    </source>
</evidence>
<evidence type="ECO:0000256" key="4">
    <source>
        <dbReference type="ARBA" id="ARBA00022777"/>
    </source>
</evidence>
<dbReference type="STRING" id="667725.A0A0L0F080"/>
<dbReference type="OrthoDB" id="63267at2759"/>
<dbReference type="InterPro" id="IPR011009">
    <property type="entry name" value="Kinase-like_dom_sf"/>
</dbReference>
<name>A0A0L0F080_9EUKA</name>
<dbReference type="RefSeq" id="XP_014144017.1">
    <property type="nucleotide sequence ID" value="XM_014288542.1"/>
</dbReference>
<dbReference type="PROSITE" id="PS50011">
    <property type="entry name" value="PROTEIN_KINASE_DOM"/>
    <property type="match status" value="1"/>
</dbReference>
<dbReference type="PANTHER" id="PTHR24353">
    <property type="entry name" value="CYCLIC NUCLEOTIDE-DEPENDENT PROTEIN KINASE"/>
    <property type="match status" value="1"/>
</dbReference>
<dbReference type="Pfam" id="PF00069">
    <property type="entry name" value="Pkinase"/>
    <property type="match status" value="1"/>
</dbReference>
<accession>A0A0L0F080</accession>
<dbReference type="GeneID" id="25917866"/>
<proteinExistence type="predicted"/>
<dbReference type="PANTHER" id="PTHR24353:SF37">
    <property type="entry name" value="CAMP-DEPENDENT PROTEIN KINASE CATALYTIC SUBUNIT PRKX"/>
    <property type="match status" value="1"/>
</dbReference>
<keyword evidence="5" id="KW-0067">ATP-binding</keyword>
<keyword evidence="3" id="KW-0547">Nucleotide-binding</keyword>
<dbReference type="GO" id="GO:0005952">
    <property type="term" value="C:cAMP-dependent protein kinase complex"/>
    <property type="evidence" value="ECO:0007669"/>
    <property type="project" value="TreeGrafter"/>
</dbReference>
<keyword evidence="1" id="KW-0723">Serine/threonine-protein kinase</keyword>
<reference evidence="7 8" key="1">
    <citation type="submission" date="2011-02" db="EMBL/GenBank/DDBJ databases">
        <title>The Genome Sequence of Sphaeroforma arctica JP610.</title>
        <authorList>
            <consortium name="The Broad Institute Genome Sequencing Platform"/>
            <person name="Russ C."/>
            <person name="Cuomo C."/>
            <person name="Young S.K."/>
            <person name="Zeng Q."/>
            <person name="Gargeya S."/>
            <person name="Alvarado L."/>
            <person name="Berlin A."/>
            <person name="Chapman S.B."/>
            <person name="Chen Z."/>
            <person name="Freedman E."/>
            <person name="Gellesch M."/>
            <person name="Goldberg J."/>
            <person name="Griggs A."/>
            <person name="Gujja S."/>
            <person name="Heilman E."/>
            <person name="Heiman D."/>
            <person name="Howarth C."/>
            <person name="Mehta T."/>
            <person name="Neiman D."/>
            <person name="Pearson M."/>
            <person name="Roberts A."/>
            <person name="Saif S."/>
            <person name="Shea T."/>
            <person name="Shenoy N."/>
            <person name="Sisk P."/>
            <person name="Stolte C."/>
            <person name="Sykes S."/>
            <person name="White J."/>
            <person name="Yandava C."/>
            <person name="Burger G."/>
            <person name="Gray M.W."/>
            <person name="Holland P.W.H."/>
            <person name="King N."/>
            <person name="Lang F.B.F."/>
            <person name="Roger A.J."/>
            <person name="Ruiz-Trillo I."/>
            <person name="Haas B."/>
            <person name="Nusbaum C."/>
            <person name="Birren B."/>
        </authorList>
    </citation>
    <scope>NUCLEOTIDE SEQUENCE [LARGE SCALE GENOMIC DNA]</scope>
    <source>
        <strain evidence="7 8">JP610</strain>
    </source>
</reference>
<organism evidence="7 8">
    <name type="scientific">Sphaeroforma arctica JP610</name>
    <dbReference type="NCBI Taxonomy" id="667725"/>
    <lineage>
        <taxon>Eukaryota</taxon>
        <taxon>Ichthyosporea</taxon>
        <taxon>Ichthyophonida</taxon>
        <taxon>Sphaeroforma</taxon>
    </lineage>
</organism>
<dbReference type="Proteomes" id="UP000054560">
    <property type="component" value="Unassembled WGS sequence"/>
</dbReference>
<dbReference type="AlphaFoldDB" id="A0A0L0F080"/>
<evidence type="ECO:0000256" key="1">
    <source>
        <dbReference type="ARBA" id="ARBA00022527"/>
    </source>
</evidence>
<evidence type="ECO:0000313" key="8">
    <source>
        <dbReference type="Proteomes" id="UP000054560"/>
    </source>
</evidence>
<dbReference type="SUPFAM" id="SSF56112">
    <property type="entry name" value="Protein kinase-like (PK-like)"/>
    <property type="match status" value="1"/>
</dbReference>
<keyword evidence="8" id="KW-1185">Reference proteome</keyword>
<feature type="non-terminal residue" evidence="7">
    <location>
        <position position="1"/>
    </location>
</feature>
<keyword evidence="2" id="KW-0808">Transferase</keyword>
<evidence type="ECO:0000313" key="7">
    <source>
        <dbReference type="EMBL" id="KNC70115.1"/>
    </source>
</evidence>
<dbReference type="InterPro" id="IPR000719">
    <property type="entry name" value="Prot_kinase_dom"/>
</dbReference>
<dbReference type="EMBL" id="KQ252096">
    <property type="protein sequence ID" value="KNC70115.1"/>
    <property type="molecule type" value="Genomic_DNA"/>
</dbReference>